<dbReference type="Gene3D" id="1.10.1070.11">
    <property type="entry name" value="Phosphatidylinositol 3-/4-kinase, catalytic domain"/>
    <property type="match status" value="1"/>
</dbReference>
<evidence type="ECO:0000259" key="14">
    <source>
        <dbReference type="PROSITE" id="PS50290"/>
    </source>
</evidence>
<organism evidence="17 18">
    <name type="scientific">Mucor plumbeus</name>
    <dbReference type="NCBI Taxonomy" id="97098"/>
    <lineage>
        <taxon>Eukaryota</taxon>
        <taxon>Fungi</taxon>
        <taxon>Fungi incertae sedis</taxon>
        <taxon>Mucoromycota</taxon>
        <taxon>Mucoromycotina</taxon>
        <taxon>Mucoromycetes</taxon>
        <taxon>Mucorales</taxon>
        <taxon>Mucorineae</taxon>
        <taxon>Mucoraceae</taxon>
        <taxon>Mucor</taxon>
    </lineage>
</organism>
<dbReference type="InterPro" id="IPR018936">
    <property type="entry name" value="PI3/4_kinase_CS"/>
</dbReference>
<comment type="catalytic activity">
    <reaction evidence="12">
        <text>L-threonyl-[protein] + ATP = O-phospho-L-threonyl-[protein] + ADP + H(+)</text>
        <dbReference type="Rhea" id="RHEA:46608"/>
        <dbReference type="Rhea" id="RHEA-COMP:11060"/>
        <dbReference type="Rhea" id="RHEA-COMP:11605"/>
        <dbReference type="ChEBI" id="CHEBI:15378"/>
        <dbReference type="ChEBI" id="CHEBI:30013"/>
        <dbReference type="ChEBI" id="CHEBI:30616"/>
        <dbReference type="ChEBI" id="CHEBI:61977"/>
        <dbReference type="ChEBI" id="CHEBI:456216"/>
        <dbReference type="EC" id="2.7.11.1"/>
    </reaction>
</comment>
<dbReference type="InterPro" id="IPR003152">
    <property type="entry name" value="FATC_dom"/>
</dbReference>
<dbReference type="PROSITE" id="PS51190">
    <property type="entry name" value="FATC"/>
    <property type="match status" value="1"/>
</dbReference>
<evidence type="ECO:0000259" key="15">
    <source>
        <dbReference type="PROSITE" id="PS51189"/>
    </source>
</evidence>
<keyword evidence="9" id="KW-0234">DNA repair</keyword>
<dbReference type="SUPFAM" id="SSF48452">
    <property type="entry name" value="TPR-like"/>
    <property type="match status" value="1"/>
</dbReference>
<evidence type="ECO:0000313" key="17">
    <source>
        <dbReference type="EMBL" id="KAG2215177.1"/>
    </source>
</evidence>
<comment type="catalytic activity">
    <reaction evidence="13">
        <text>L-seryl-[protein] + ATP = O-phospho-L-seryl-[protein] + ADP + H(+)</text>
        <dbReference type="Rhea" id="RHEA:17989"/>
        <dbReference type="Rhea" id="RHEA-COMP:9863"/>
        <dbReference type="Rhea" id="RHEA-COMP:11604"/>
        <dbReference type="ChEBI" id="CHEBI:15378"/>
        <dbReference type="ChEBI" id="CHEBI:29999"/>
        <dbReference type="ChEBI" id="CHEBI:30616"/>
        <dbReference type="ChEBI" id="CHEBI:83421"/>
        <dbReference type="ChEBI" id="CHEBI:456216"/>
        <dbReference type="EC" id="2.7.11.1"/>
    </reaction>
</comment>
<dbReference type="GO" id="GO:0005634">
    <property type="term" value="C:nucleus"/>
    <property type="evidence" value="ECO:0007669"/>
    <property type="project" value="UniProtKB-SubCell"/>
</dbReference>
<keyword evidence="7" id="KW-0418">Kinase</keyword>
<dbReference type="OrthoDB" id="381190at2759"/>
<evidence type="ECO:0000256" key="6">
    <source>
        <dbReference type="ARBA" id="ARBA00022763"/>
    </source>
</evidence>
<evidence type="ECO:0000313" key="18">
    <source>
        <dbReference type="Proteomes" id="UP000650833"/>
    </source>
</evidence>
<evidence type="ECO:0000256" key="10">
    <source>
        <dbReference type="ARBA" id="ARBA00023242"/>
    </source>
</evidence>
<protein>
    <recommendedName>
        <fullName evidence="11">Serine/threonine-protein kinase ATR</fullName>
        <ecNumber evidence="2">2.7.11.1</ecNumber>
    </recommendedName>
</protein>
<evidence type="ECO:0000256" key="4">
    <source>
        <dbReference type="ARBA" id="ARBA00022679"/>
    </source>
</evidence>
<dbReference type="GO" id="GO:0004674">
    <property type="term" value="F:protein serine/threonine kinase activity"/>
    <property type="evidence" value="ECO:0007669"/>
    <property type="project" value="UniProtKB-KW"/>
</dbReference>
<dbReference type="InterPro" id="IPR014009">
    <property type="entry name" value="PIK_FAT"/>
</dbReference>
<dbReference type="InterPro" id="IPR011990">
    <property type="entry name" value="TPR-like_helical_dom_sf"/>
</dbReference>
<gene>
    <name evidence="17" type="ORF">INT46_001453</name>
</gene>
<dbReference type="Pfam" id="PF25030">
    <property type="entry name" value="M-HEAT_ATR"/>
    <property type="match status" value="1"/>
</dbReference>
<proteinExistence type="predicted"/>
<keyword evidence="3" id="KW-0723">Serine/threonine-protein kinase</keyword>
<dbReference type="GO" id="GO:0000723">
    <property type="term" value="P:telomere maintenance"/>
    <property type="evidence" value="ECO:0007669"/>
    <property type="project" value="TreeGrafter"/>
</dbReference>
<dbReference type="GO" id="GO:0005524">
    <property type="term" value="F:ATP binding"/>
    <property type="evidence" value="ECO:0007669"/>
    <property type="project" value="UniProtKB-KW"/>
</dbReference>
<dbReference type="GO" id="GO:0006281">
    <property type="term" value="P:DNA repair"/>
    <property type="evidence" value="ECO:0007669"/>
    <property type="project" value="UniProtKB-KW"/>
</dbReference>
<evidence type="ECO:0000256" key="11">
    <source>
        <dbReference type="ARBA" id="ARBA00024420"/>
    </source>
</evidence>
<dbReference type="PROSITE" id="PS00916">
    <property type="entry name" value="PI3_4_KINASE_2"/>
    <property type="match status" value="1"/>
</dbReference>
<dbReference type="GO" id="GO:0000077">
    <property type="term" value="P:DNA damage checkpoint signaling"/>
    <property type="evidence" value="ECO:0007669"/>
    <property type="project" value="TreeGrafter"/>
</dbReference>
<sequence>MNVEELIDNSIRESESIEEIHNLLLDTFKADLSPEFCCTLIKRLVDHALKNRLIDNNLTTYGHTLYDIFDYTAESEMMNNNQVFRETALSLIESYQSFIENVSNAEVKTDFMHVAAITTFACSLMILSEERPEYDPYFDSLWRIFPEILSYVSITLNPVSTMIISNISKMGACMIVDNCLSASDDDIIEFITSILTAALKYEINDELINDIAKNVSRICEAFPNVNILYSSDLASTTNSLAFRAVNSGNKLLIKAVLNTSCLLARHGAKTPWLSDFEAIYSDDQEIELLKENILLHQAVANENNYLINEQDSKSIFVPLYTKANDIIHDLISLNTGNEHSYELLDQLKYISIQTDNTPMETICEPSIKELTEFVTRLLVKDPDLAVEIVFIIGYTIPNFLKKYLTYALPYAVIYDQDEDTLLGIANAFDTSIVDLCENEACHIVLALLFEQNAQIKSVAIKRLDNIFQHKNIIKQLIVNNNTKLMTTLAMNLGHPTSCEMYRNALIEIKNTVQGEQYDLSDSISSLFMAISEKISSYITEKRNHTLKIQYPYALESLKVIMSLLELNLDNYNLHLMKIFNTVIELPNMQLETLSLWKTYIGLLDETAIVLHINAIVKGLSSVLRVSPYTIRTEVANVLMDLLVRGPNFDEEQYSNLPVLPDFQELKGVKEFIGAHQKIKVKHDIRKIISDFSSFDDVQVLSSLEKLYKILVDNPECRYYVDKVYANLFNLLRKYASHELISYYSAICLGKLGATDPGLVNMDVIDNTVFIMRNFNNDDENLNFICDLIINHIFPSYNAVSDEATRQCIEYSIQTLVRIAGYRPINEMKGNVSLVKAYNHWRRHPRHIQEFLTPFLISAYEGSWPEIHIEYPIFTNSYSFKEWVHNWYCRMVKGAIGTAGRVFSACLPMVQSNLMDVALHLLPYLVLHVILSGNNDDARAIINELQSVLDINAKPINDLERIKMNRYSLQVAVAITEYCRKWMNRVSPNDLTFTSVVERVNSFLKQIPDRDMGIAAFNAKAYPQALMHFETHIKEHSNNALKDQEILGYLRQIYIEIDDPIDYKALMDTYTVVTSRDEQIAQHVNLGEWDYAETLYKSKILDTPLDLSAYTGYLECLTKSNRFGSLLYEVDNEFADTPLWQPHINSYRIDAAWRVQDWYTLDRAVHLPMQRNSQALLGCALHQMKNNLPIELTCTIGEARTNITQQIAMNNSRSYRKSYPQLFNLQLLEELANAEKVWSSADPVQEMKRDSEKVNLIESHLWLNLAKENRKMGNMVASLNALKHAEHLCGSELYYEMAKWYWKKGSVNEAIKLLRYHSKGNRFKPKDALLLSDIFLQYPNSIDTATSRQLFHACLKAQPEKLEKANHNCSTYYLLRIPRSAPLNDNKLMVQEYVIKTSAKALEYGSKYYYSSMSRLFNTYFDMEKQMKEAKKQPGTELNKKVALYMNKINDHMAKIADTIQPFQSIIKNCFVAYPRNTIWLMLGALDSDSPFVARRMNTIFDLAKNIYYKAQSPDNQIVEIILQATAVKEALLDLLNAPVDKTAESIDLDQSGFKNPFSNLQDLNLYMPNEASMLPTLPGHIKKNDTSIRPFSTDLPTIKYFESKVTVMKSLQRPKKIKAMGSDGKTYSFLLKKEDDLRNDARTMEFFYMINYFLRKNPKSRDSDLYIRTFAILPMGCRWGLIEWIDNLNPLKGIVSDYWEAAGKLSVTTVAQKLNAQKLSLGIEKTKYFVERVLPSCPPVFYKWFLKNFPEPNQWLNSRTRYIKTLAVMSIVGHMVGLGDRHAENIMFDETNGDVVHVDLNLLFGKGTQLPVPELVPFRLTQNLVHAMGVLGAKGLFQNTSETTLRVLLLNKDSLLSVFQTLLNELEAAEVSTPRLSLRSSQKGSDKIFNALQQKFSPRSEDVNKEVSRLIQQATDNSNLAQMFPGT</sequence>
<dbReference type="InterPro" id="IPR016024">
    <property type="entry name" value="ARM-type_fold"/>
</dbReference>
<feature type="domain" description="FAT" evidence="15">
    <location>
        <begin position="1010"/>
        <end position="1487"/>
    </location>
</feature>
<reference evidence="17" key="1">
    <citation type="submission" date="2020-12" db="EMBL/GenBank/DDBJ databases">
        <title>Metabolic potential, ecology and presence of endohyphal bacteria is reflected in genomic diversity of Mucoromycotina.</title>
        <authorList>
            <person name="Muszewska A."/>
            <person name="Okrasinska A."/>
            <person name="Steczkiewicz K."/>
            <person name="Drgas O."/>
            <person name="Orlowska M."/>
            <person name="Perlinska-Lenart U."/>
            <person name="Aleksandrzak-Piekarczyk T."/>
            <person name="Szatraj K."/>
            <person name="Zielenkiewicz U."/>
            <person name="Pilsyk S."/>
            <person name="Malc E."/>
            <person name="Mieczkowski P."/>
            <person name="Kruszewska J.S."/>
            <person name="Biernat P."/>
            <person name="Pawlowska J."/>
        </authorList>
    </citation>
    <scope>NUCLEOTIDE SEQUENCE</scope>
    <source>
        <strain evidence="17">CBS 226.32</strain>
    </source>
</reference>
<keyword evidence="6" id="KW-0227">DNA damage</keyword>
<dbReference type="SMART" id="SM00146">
    <property type="entry name" value="PI3Kc"/>
    <property type="match status" value="1"/>
</dbReference>
<evidence type="ECO:0000256" key="12">
    <source>
        <dbReference type="ARBA" id="ARBA00047899"/>
    </source>
</evidence>
<dbReference type="Gene3D" id="3.30.1010.10">
    <property type="entry name" value="Phosphatidylinositol 3-kinase Catalytic Subunit, Chain A, domain 4"/>
    <property type="match status" value="1"/>
</dbReference>
<dbReference type="Proteomes" id="UP000650833">
    <property type="component" value="Unassembled WGS sequence"/>
</dbReference>
<accession>A0A8H7RQ85</accession>
<evidence type="ECO:0000256" key="7">
    <source>
        <dbReference type="ARBA" id="ARBA00022777"/>
    </source>
</evidence>
<name>A0A8H7RQ85_9FUNG</name>
<keyword evidence="18" id="KW-1185">Reference proteome</keyword>
<feature type="domain" description="FATC" evidence="16">
    <location>
        <begin position="1899"/>
        <end position="1927"/>
    </location>
</feature>
<dbReference type="SUPFAM" id="SSF56112">
    <property type="entry name" value="Protein kinase-like (PK-like)"/>
    <property type="match status" value="1"/>
</dbReference>
<dbReference type="PANTHER" id="PTHR11139:SF69">
    <property type="entry name" value="SERINE_THREONINE-PROTEIN KINASE ATR"/>
    <property type="match status" value="1"/>
</dbReference>
<evidence type="ECO:0000256" key="2">
    <source>
        <dbReference type="ARBA" id="ARBA00012513"/>
    </source>
</evidence>
<evidence type="ECO:0000256" key="13">
    <source>
        <dbReference type="ARBA" id="ARBA00048679"/>
    </source>
</evidence>
<dbReference type="SUPFAM" id="SSF48371">
    <property type="entry name" value="ARM repeat"/>
    <property type="match status" value="1"/>
</dbReference>
<dbReference type="Pfam" id="PF00454">
    <property type="entry name" value="PI3_PI4_kinase"/>
    <property type="match status" value="1"/>
</dbReference>
<dbReference type="EMBL" id="JAEPRC010000012">
    <property type="protein sequence ID" value="KAG2215177.1"/>
    <property type="molecule type" value="Genomic_DNA"/>
</dbReference>
<dbReference type="CDD" id="cd00892">
    <property type="entry name" value="PIKKc_ATR"/>
    <property type="match status" value="1"/>
</dbReference>
<dbReference type="InterPro" id="IPR000403">
    <property type="entry name" value="PI3/4_kinase_cat_dom"/>
</dbReference>
<evidence type="ECO:0000256" key="3">
    <source>
        <dbReference type="ARBA" id="ARBA00022527"/>
    </source>
</evidence>
<keyword evidence="8" id="KW-0067">ATP-binding</keyword>
<keyword evidence="4" id="KW-0808">Transferase</keyword>
<dbReference type="GO" id="GO:0005694">
    <property type="term" value="C:chromosome"/>
    <property type="evidence" value="ECO:0007669"/>
    <property type="project" value="TreeGrafter"/>
</dbReference>
<keyword evidence="10" id="KW-0539">Nucleus</keyword>
<comment type="caution">
    <text evidence="17">The sequence shown here is derived from an EMBL/GenBank/DDBJ whole genome shotgun (WGS) entry which is preliminary data.</text>
</comment>
<evidence type="ECO:0000256" key="8">
    <source>
        <dbReference type="ARBA" id="ARBA00022840"/>
    </source>
</evidence>
<dbReference type="PROSITE" id="PS50290">
    <property type="entry name" value="PI3_4_KINASE_3"/>
    <property type="match status" value="1"/>
</dbReference>
<dbReference type="PANTHER" id="PTHR11139">
    <property type="entry name" value="ATAXIA TELANGIECTASIA MUTATED ATM -RELATED"/>
    <property type="match status" value="1"/>
</dbReference>
<dbReference type="InterPro" id="IPR011009">
    <property type="entry name" value="Kinase-like_dom_sf"/>
</dbReference>
<dbReference type="Pfam" id="PF02260">
    <property type="entry name" value="FATC"/>
    <property type="match status" value="1"/>
</dbReference>
<comment type="subcellular location">
    <subcellularLocation>
        <location evidence="1">Nucleus</location>
    </subcellularLocation>
</comment>
<evidence type="ECO:0000256" key="1">
    <source>
        <dbReference type="ARBA" id="ARBA00004123"/>
    </source>
</evidence>
<dbReference type="EC" id="2.7.11.1" evidence="2"/>
<dbReference type="InterPro" id="IPR050517">
    <property type="entry name" value="DDR_Repair_Kinase"/>
</dbReference>
<evidence type="ECO:0000256" key="9">
    <source>
        <dbReference type="ARBA" id="ARBA00023204"/>
    </source>
</evidence>
<dbReference type="InterPro" id="IPR036940">
    <property type="entry name" value="PI3/4_kinase_cat_sf"/>
</dbReference>
<evidence type="ECO:0000259" key="16">
    <source>
        <dbReference type="PROSITE" id="PS51190"/>
    </source>
</evidence>
<dbReference type="InterPro" id="IPR056802">
    <property type="entry name" value="ATR-like_M-HEAT"/>
</dbReference>
<feature type="domain" description="PI3K/PI4K catalytic" evidence="14">
    <location>
        <begin position="1601"/>
        <end position="1923"/>
    </location>
</feature>
<keyword evidence="5" id="KW-0547">Nucleotide-binding</keyword>
<dbReference type="PROSITE" id="PS51189">
    <property type="entry name" value="FAT"/>
    <property type="match status" value="1"/>
</dbReference>
<evidence type="ECO:0000256" key="5">
    <source>
        <dbReference type="ARBA" id="ARBA00022741"/>
    </source>
</evidence>